<feature type="non-terminal residue" evidence="1">
    <location>
        <position position="115"/>
    </location>
</feature>
<comment type="caution">
    <text evidence="1">The sequence shown here is derived from an EMBL/GenBank/DDBJ whole genome shotgun (WGS) entry which is preliminary data.</text>
</comment>
<name>A0A0F9N7G8_9ZZZZ</name>
<dbReference type="AlphaFoldDB" id="A0A0F9N7G8"/>
<reference evidence="1" key="1">
    <citation type="journal article" date="2015" name="Nature">
        <title>Complex archaea that bridge the gap between prokaryotes and eukaryotes.</title>
        <authorList>
            <person name="Spang A."/>
            <person name="Saw J.H."/>
            <person name="Jorgensen S.L."/>
            <person name="Zaremba-Niedzwiedzka K."/>
            <person name="Martijn J."/>
            <person name="Lind A.E."/>
            <person name="van Eijk R."/>
            <person name="Schleper C."/>
            <person name="Guy L."/>
            <person name="Ettema T.J."/>
        </authorList>
    </citation>
    <scope>NUCLEOTIDE SEQUENCE</scope>
</reference>
<organism evidence="1">
    <name type="scientific">marine sediment metagenome</name>
    <dbReference type="NCBI Taxonomy" id="412755"/>
    <lineage>
        <taxon>unclassified sequences</taxon>
        <taxon>metagenomes</taxon>
        <taxon>ecological metagenomes</taxon>
    </lineage>
</organism>
<dbReference type="Gene3D" id="3.40.50.11700">
    <property type="match status" value="1"/>
</dbReference>
<accession>A0A0F9N7G8</accession>
<protein>
    <submittedName>
        <fullName evidence="1">Uncharacterized protein</fullName>
    </submittedName>
</protein>
<sequence length="115" mass="13466">MNRKKCLIALVGHHPKRLKLSIDKEIVDKILFIKEREDISGSKKQFEAIRKLNHYYKEQLIQTEIAEFSFREQALPIAELTYTICLQKLTGFDDVSVNISGGLRYMVIWFYIACL</sequence>
<dbReference type="EMBL" id="LAZR01003878">
    <property type="protein sequence ID" value="KKN13844.1"/>
    <property type="molecule type" value="Genomic_DNA"/>
</dbReference>
<gene>
    <name evidence="1" type="ORF">LCGC14_1002150</name>
</gene>
<evidence type="ECO:0000313" key="1">
    <source>
        <dbReference type="EMBL" id="KKN13844.1"/>
    </source>
</evidence>
<proteinExistence type="predicted"/>